<dbReference type="RefSeq" id="WP_419190948.1">
    <property type="nucleotide sequence ID" value="NZ_CP036434.1"/>
</dbReference>
<organism evidence="2 3">
    <name type="scientific">Saltatorellus ferox</name>
    <dbReference type="NCBI Taxonomy" id="2528018"/>
    <lineage>
        <taxon>Bacteria</taxon>
        <taxon>Pseudomonadati</taxon>
        <taxon>Planctomycetota</taxon>
        <taxon>Planctomycetia</taxon>
        <taxon>Planctomycetia incertae sedis</taxon>
        <taxon>Saltatorellus</taxon>
    </lineage>
</organism>
<evidence type="ECO:0000313" key="3">
    <source>
        <dbReference type="Proteomes" id="UP000320390"/>
    </source>
</evidence>
<name>A0A518EMY2_9BACT</name>
<dbReference type="EMBL" id="CP036434">
    <property type="protein sequence ID" value="QDV05421.1"/>
    <property type="molecule type" value="Genomic_DNA"/>
</dbReference>
<accession>A0A518EMY2</accession>
<feature type="region of interest" description="Disordered" evidence="1">
    <location>
        <begin position="38"/>
        <end position="109"/>
    </location>
</feature>
<reference evidence="2 3" key="1">
    <citation type="submission" date="2019-02" db="EMBL/GenBank/DDBJ databases">
        <title>Deep-cultivation of Planctomycetes and their phenomic and genomic characterization uncovers novel biology.</title>
        <authorList>
            <person name="Wiegand S."/>
            <person name="Jogler M."/>
            <person name="Boedeker C."/>
            <person name="Pinto D."/>
            <person name="Vollmers J."/>
            <person name="Rivas-Marin E."/>
            <person name="Kohn T."/>
            <person name="Peeters S.H."/>
            <person name="Heuer A."/>
            <person name="Rast P."/>
            <person name="Oberbeckmann S."/>
            <person name="Bunk B."/>
            <person name="Jeske O."/>
            <person name="Meyerdierks A."/>
            <person name="Storesund J.E."/>
            <person name="Kallscheuer N."/>
            <person name="Luecker S."/>
            <person name="Lage O.M."/>
            <person name="Pohl T."/>
            <person name="Merkel B.J."/>
            <person name="Hornburger P."/>
            <person name="Mueller R.-W."/>
            <person name="Bruemmer F."/>
            <person name="Labrenz M."/>
            <person name="Spormann A.M."/>
            <person name="Op den Camp H."/>
            <person name="Overmann J."/>
            <person name="Amann R."/>
            <person name="Jetten M.S.M."/>
            <person name="Mascher T."/>
            <person name="Medema M.H."/>
            <person name="Devos D.P."/>
            <person name="Kaster A.-K."/>
            <person name="Ovreas L."/>
            <person name="Rohde M."/>
            <person name="Galperin M.Y."/>
            <person name="Jogler C."/>
        </authorList>
    </citation>
    <scope>NUCLEOTIDE SEQUENCE [LARGE SCALE GENOMIC DNA]</scope>
    <source>
        <strain evidence="2 3">Poly30</strain>
    </source>
</reference>
<evidence type="ECO:0000256" key="1">
    <source>
        <dbReference type="SAM" id="MobiDB-lite"/>
    </source>
</evidence>
<dbReference type="AlphaFoldDB" id="A0A518EMY2"/>
<feature type="compositionally biased region" description="Acidic residues" evidence="1">
    <location>
        <begin position="90"/>
        <end position="106"/>
    </location>
</feature>
<proteinExistence type="predicted"/>
<keyword evidence="3" id="KW-1185">Reference proteome</keyword>
<dbReference type="Proteomes" id="UP000320390">
    <property type="component" value="Chromosome"/>
</dbReference>
<protein>
    <submittedName>
        <fullName evidence="2">Uncharacterized protein</fullName>
    </submittedName>
</protein>
<gene>
    <name evidence="2" type="ORF">Poly30_09180</name>
</gene>
<evidence type="ECO:0000313" key="2">
    <source>
        <dbReference type="EMBL" id="QDV05421.1"/>
    </source>
</evidence>
<sequence length="419" mass="43348">MMNTLQHRTVSPSLPQRRLATILMRAWVMGMVLGGAACSSDESAHADPRSGGEAARAGSESAASLESASMAAATADRPAEAAGPSASEPLDPEPLDPEPLDPEALDPDAAGPELRDLEFLVLMPGGEPATFVEVLLLDMERVDRTSLLRATGGDPDAEKLLEVLGTRKTTDSRGRVVFRASGGGLLASASLGRLFATRPFSPTAEGAEVLTLQLAVDSSVRARAVDADGAPMPGIPIALTMELPTPGANTPARWVDLAIREASGADATVRFRDPRGGVQSPGGKNMTRFGLRAAIPGLADPTPVLFDPDAPPEAPLDLTVPRLSSFVVEVLSPTGQRLDIEADVFVEAQNAPAGSKLRARLQDGRATFTAIVPKTLLRVTVQPLDGGAAFEGIGPGADLPGDVAMISVSMGGAVGRKGR</sequence>
<feature type="compositionally biased region" description="Low complexity" evidence="1">
    <location>
        <begin position="51"/>
        <end position="89"/>
    </location>
</feature>